<dbReference type="Pfam" id="PF00587">
    <property type="entry name" value="tRNA-synt_2b"/>
    <property type="match status" value="1"/>
</dbReference>
<evidence type="ECO:0000256" key="9">
    <source>
        <dbReference type="ARBA" id="ARBA00047671"/>
    </source>
</evidence>
<comment type="caution">
    <text evidence="12">The sequence shown here is derived from an EMBL/GenBank/DDBJ whole genome shotgun (WGS) entry which is preliminary data.</text>
</comment>
<dbReference type="EC" id="6.1.1.15" evidence="10"/>
<evidence type="ECO:0000313" key="12">
    <source>
        <dbReference type="EMBL" id="MDX8150246.1"/>
    </source>
</evidence>
<evidence type="ECO:0000256" key="8">
    <source>
        <dbReference type="ARBA" id="ARBA00023146"/>
    </source>
</evidence>
<dbReference type="PANTHER" id="PTHR42753:SF2">
    <property type="entry name" value="PROLINE--TRNA LIGASE"/>
    <property type="match status" value="1"/>
</dbReference>
<evidence type="ECO:0000259" key="11">
    <source>
        <dbReference type="PROSITE" id="PS50862"/>
    </source>
</evidence>
<dbReference type="InterPro" id="IPR045864">
    <property type="entry name" value="aa-tRNA-synth_II/BPL/LPL"/>
</dbReference>
<dbReference type="EMBL" id="JAXAVX010000001">
    <property type="protein sequence ID" value="MDX8150246.1"/>
    <property type="molecule type" value="Genomic_DNA"/>
</dbReference>
<dbReference type="PRINTS" id="PR01046">
    <property type="entry name" value="TRNASYNTHPRO"/>
</dbReference>
<keyword evidence="8 10" id="KW-0030">Aminoacyl-tRNA synthetase</keyword>
<gene>
    <name evidence="10" type="primary">proS</name>
    <name evidence="12" type="ORF">SK069_01445</name>
</gene>
<reference evidence="12 13" key="1">
    <citation type="submission" date="2023-11" db="EMBL/GenBank/DDBJ databases">
        <authorList>
            <person name="Xu M."/>
            <person name="Jiang T."/>
        </authorList>
    </citation>
    <scope>NUCLEOTIDE SEQUENCE [LARGE SCALE GENOMIC DNA]</scope>
    <source>
        <strain evidence="12 13">SD</strain>
    </source>
</reference>
<dbReference type="SUPFAM" id="SSF55681">
    <property type="entry name" value="Class II aaRS and biotin synthetases"/>
    <property type="match status" value="1"/>
</dbReference>
<dbReference type="HAMAP" id="MF_01569">
    <property type="entry name" value="Pro_tRNA_synth_type1"/>
    <property type="match status" value="1"/>
</dbReference>
<dbReference type="InterPro" id="IPR036754">
    <property type="entry name" value="YbaK/aa-tRNA-synt-asso_dom_sf"/>
</dbReference>
<dbReference type="InterPro" id="IPR004500">
    <property type="entry name" value="Pro-tRNA-synth_IIa_bac-type"/>
</dbReference>
<dbReference type="InterPro" id="IPR023717">
    <property type="entry name" value="Pro-tRNA-Synthase_IIa_type1"/>
</dbReference>
<dbReference type="InterPro" id="IPR006195">
    <property type="entry name" value="aa-tRNA-synth_II"/>
</dbReference>
<dbReference type="Proteomes" id="UP001277761">
    <property type="component" value="Unassembled WGS sequence"/>
</dbReference>
<dbReference type="Gene3D" id="3.90.960.10">
    <property type="entry name" value="YbaK/aminoacyl-tRNA synthetase-associated domain"/>
    <property type="match status" value="1"/>
</dbReference>
<keyword evidence="4 10" id="KW-0436">Ligase</keyword>
<dbReference type="SUPFAM" id="SSF55826">
    <property type="entry name" value="YbaK/ProRS associated domain"/>
    <property type="match status" value="1"/>
</dbReference>
<evidence type="ECO:0000256" key="2">
    <source>
        <dbReference type="ARBA" id="ARBA00011738"/>
    </source>
</evidence>
<dbReference type="Pfam" id="PF03129">
    <property type="entry name" value="HGTP_anticodon"/>
    <property type="match status" value="1"/>
</dbReference>
<keyword evidence="6 10" id="KW-0067">ATP-binding</keyword>
<organism evidence="12 13">
    <name type="scientific">Patulibacter brassicae</name>
    <dbReference type="NCBI Taxonomy" id="1705717"/>
    <lineage>
        <taxon>Bacteria</taxon>
        <taxon>Bacillati</taxon>
        <taxon>Actinomycetota</taxon>
        <taxon>Thermoleophilia</taxon>
        <taxon>Solirubrobacterales</taxon>
        <taxon>Patulibacteraceae</taxon>
        <taxon>Patulibacter</taxon>
    </lineage>
</organism>
<dbReference type="SUPFAM" id="SSF52954">
    <property type="entry name" value="Class II aaRS ABD-related"/>
    <property type="match status" value="1"/>
</dbReference>
<dbReference type="InterPro" id="IPR036621">
    <property type="entry name" value="Anticodon-bd_dom_sf"/>
</dbReference>
<keyword evidence="5 10" id="KW-0547">Nucleotide-binding</keyword>
<keyword evidence="13" id="KW-1185">Reference proteome</keyword>
<dbReference type="InterPro" id="IPR004154">
    <property type="entry name" value="Anticodon-bd"/>
</dbReference>
<comment type="subcellular location">
    <subcellularLocation>
        <location evidence="1 10">Cytoplasm</location>
    </subcellularLocation>
</comment>
<dbReference type="RefSeq" id="WP_319952397.1">
    <property type="nucleotide sequence ID" value="NZ_JAXAVX010000001.1"/>
</dbReference>
<evidence type="ECO:0000256" key="1">
    <source>
        <dbReference type="ARBA" id="ARBA00004496"/>
    </source>
</evidence>
<comment type="domain">
    <text evidence="10">Consists of three domains: the N-terminal catalytic domain, the editing domain and the C-terminal anticodon-binding domain.</text>
</comment>
<feature type="domain" description="Aminoacyl-transfer RNA synthetases class-II family profile" evidence="11">
    <location>
        <begin position="45"/>
        <end position="478"/>
    </location>
</feature>
<keyword evidence="3 10" id="KW-0963">Cytoplasm</keyword>
<dbReference type="InterPro" id="IPR002316">
    <property type="entry name" value="Pro-tRNA-ligase_IIa"/>
</dbReference>
<comment type="subunit">
    <text evidence="2 10">Homodimer.</text>
</comment>
<dbReference type="NCBIfam" id="NF006625">
    <property type="entry name" value="PRK09194.1"/>
    <property type="match status" value="1"/>
</dbReference>
<evidence type="ECO:0000256" key="6">
    <source>
        <dbReference type="ARBA" id="ARBA00022840"/>
    </source>
</evidence>
<evidence type="ECO:0000256" key="3">
    <source>
        <dbReference type="ARBA" id="ARBA00022490"/>
    </source>
</evidence>
<dbReference type="InterPro" id="IPR007214">
    <property type="entry name" value="YbaK/aa-tRNA-synth-assoc-dom"/>
</dbReference>
<evidence type="ECO:0000256" key="10">
    <source>
        <dbReference type="HAMAP-Rule" id="MF_01569"/>
    </source>
</evidence>
<dbReference type="PROSITE" id="PS50862">
    <property type="entry name" value="AA_TRNA_LIGASE_II"/>
    <property type="match status" value="1"/>
</dbReference>
<dbReference type="Gene3D" id="3.40.50.800">
    <property type="entry name" value="Anticodon-binding domain"/>
    <property type="match status" value="1"/>
</dbReference>
<comment type="catalytic activity">
    <reaction evidence="9 10">
        <text>tRNA(Pro) + L-proline + ATP = L-prolyl-tRNA(Pro) + AMP + diphosphate</text>
        <dbReference type="Rhea" id="RHEA:14305"/>
        <dbReference type="Rhea" id="RHEA-COMP:9700"/>
        <dbReference type="Rhea" id="RHEA-COMP:9702"/>
        <dbReference type="ChEBI" id="CHEBI:30616"/>
        <dbReference type="ChEBI" id="CHEBI:33019"/>
        <dbReference type="ChEBI" id="CHEBI:60039"/>
        <dbReference type="ChEBI" id="CHEBI:78442"/>
        <dbReference type="ChEBI" id="CHEBI:78532"/>
        <dbReference type="ChEBI" id="CHEBI:456215"/>
        <dbReference type="EC" id="6.1.1.15"/>
    </reaction>
</comment>
<dbReference type="CDD" id="cd00861">
    <property type="entry name" value="ProRS_anticodon_short"/>
    <property type="match status" value="1"/>
</dbReference>
<evidence type="ECO:0000256" key="5">
    <source>
        <dbReference type="ARBA" id="ARBA00022741"/>
    </source>
</evidence>
<dbReference type="PANTHER" id="PTHR42753">
    <property type="entry name" value="MITOCHONDRIAL RIBOSOME PROTEIN L39/PROLYL-TRNA LIGASE FAMILY MEMBER"/>
    <property type="match status" value="1"/>
</dbReference>
<dbReference type="GO" id="GO:0004827">
    <property type="term" value="F:proline-tRNA ligase activity"/>
    <property type="evidence" value="ECO:0007669"/>
    <property type="project" value="UniProtKB-EC"/>
</dbReference>
<keyword evidence="7 10" id="KW-0648">Protein biosynthesis</keyword>
<protein>
    <recommendedName>
        <fullName evidence="10">Proline--tRNA ligase</fullName>
        <ecNumber evidence="10">6.1.1.15</ecNumber>
    </recommendedName>
    <alternativeName>
        <fullName evidence="10">Prolyl-tRNA synthetase</fullName>
        <shortName evidence="10">ProRS</shortName>
    </alternativeName>
</protein>
<dbReference type="InterPro" id="IPR050062">
    <property type="entry name" value="Pro-tRNA_synthetase"/>
</dbReference>
<dbReference type="NCBIfam" id="TIGR00409">
    <property type="entry name" value="proS_fam_II"/>
    <property type="match status" value="1"/>
</dbReference>
<comment type="function">
    <text evidence="10">Catalyzes the attachment of proline to tRNA(Pro) in a two-step reaction: proline is first activated by ATP to form Pro-AMP and then transferred to the acceptor end of tRNA(Pro). As ProRS can inadvertently accommodate and process non-cognate amino acids such as alanine and cysteine, to avoid such errors it has two additional distinct editing activities against alanine. One activity is designated as 'pretransfer' editing and involves the tRNA(Pro)-independent hydrolysis of activated Ala-AMP. The other activity is designated 'posttransfer' editing and involves deacylation of mischarged Ala-tRNA(Pro). The misacylated Cys-tRNA(Pro) is not edited by ProRS.</text>
</comment>
<accession>A0ABU4VEL9</accession>
<evidence type="ECO:0000256" key="4">
    <source>
        <dbReference type="ARBA" id="ARBA00022598"/>
    </source>
</evidence>
<dbReference type="InterPro" id="IPR044140">
    <property type="entry name" value="ProRS_anticodon_short"/>
</dbReference>
<evidence type="ECO:0000313" key="13">
    <source>
        <dbReference type="Proteomes" id="UP001277761"/>
    </source>
</evidence>
<dbReference type="Gene3D" id="3.30.930.10">
    <property type="entry name" value="Bira Bifunctional Protein, Domain 2"/>
    <property type="match status" value="2"/>
</dbReference>
<name>A0ABU4VEL9_9ACTN</name>
<dbReference type="InterPro" id="IPR002314">
    <property type="entry name" value="aa-tRNA-synt_IIb"/>
</dbReference>
<comment type="similarity">
    <text evidence="10">Belongs to the class-II aminoacyl-tRNA synthetase family. ProS type 1 subfamily.</text>
</comment>
<proteinExistence type="inferred from homology"/>
<dbReference type="Pfam" id="PF04073">
    <property type="entry name" value="tRNA_edit"/>
    <property type="match status" value="1"/>
</dbReference>
<sequence length="585" mass="63630">MSRLSELLLPTERQPPADAEAVSHQLMVRAGLVRQVGAGLWTWLPAGWRVHQRIVAIIREEMDRIGSQELLMPVLQPADLWRRTGRYDAIGGELFRLRDRKDADMVLAMTHEEAVTFHVAQVVRSYRDLPLSLYQFQVKERDEPRPRAGVLRTREFVMKDAYTFDRDEAGLQAQYERFREAYARVYDRSGLRWYEVESDTGMMGGKRAHEYMAPCAAGEDDVVLSVDPGDAGAVGRHYAANVEVASAEPQPVALPDAPDAPQRVQTPGVRTIAALAEHLDRPAGALLKAFPVVATDAEGAARFVLVLLRGDHQVGDVKLAKALGGAVRQAFEEEIRERLGPPGSLGPVGADVPVVVDAAVVATAEGSPAGGWCVGANEEGVHLDGVVPGRDFAYEVADVREVVAGDVVDGRTVVIEPAIEIGNIFQLMTRYSEPLGARYLDEDGREQPIVMGSYGIGPARIAAAAVEQFHDDRGIAWPKAIAPFDVEVVALGKRGTDEQAAAARIHDELRDAGFSVLLDDRDGGAGMKLTDAELLGCPLRLTVGRRSLAEGRVEAQVRRGQQDVEGGLPLDGLVAAVRELWERIP</sequence>
<evidence type="ECO:0000256" key="7">
    <source>
        <dbReference type="ARBA" id="ARBA00022917"/>
    </source>
</evidence>